<accession>A0A5B1M3C5</accession>
<proteinExistence type="inferred from homology"/>
<evidence type="ECO:0000313" key="4">
    <source>
        <dbReference type="Proteomes" id="UP000324351"/>
    </source>
</evidence>
<evidence type="ECO:0000259" key="2">
    <source>
        <dbReference type="Pfam" id="PF01370"/>
    </source>
</evidence>
<sequence>MKRVLITGGAGFIGVHLADHLVSLGGYEVTVLDNESLGHRDNLDPDRVRFVAGDLRSRTDVRSALDGQDTVVHLAADTRVIDSILDPAHNFENNVIGTFNLLEECRERGIGRVVAASTGGAIVGDVPPPVHERMAAQPTSPYGASKLMLEGYLSAYSAAYGISGCSLRFSNVYGPRSFHKGSVVAHFVKRILADEPLVVYGDGSQARDFLYVGDLVEGVRVAIDGDAVGAFQLGSGKPTTINELLGLLRDATGRELDVRYEDFRAGEVRYTWCEIDKAREGLGFDPVVSLDEGLRRTWEWFLRSGAGNGKAR</sequence>
<gene>
    <name evidence="3" type="ORF">F0U47_15475</name>
</gene>
<name>A0A5B1M3C5_9ACTN</name>
<dbReference type="AlphaFoldDB" id="A0A5B1M3C5"/>
<evidence type="ECO:0000313" key="3">
    <source>
        <dbReference type="EMBL" id="KAA1426297.1"/>
    </source>
</evidence>
<dbReference type="InterPro" id="IPR001509">
    <property type="entry name" value="Epimerase_deHydtase"/>
</dbReference>
<dbReference type="SUPFAM" id="SSF51735">
    <property type="entry name" value="NAD(P)-binding Rossmann-fold domains"/>
    <property type="match status" value="1"/>
</dbReference>
<reference evidence="3 4" key="1">
    <citation type="submission" date="2019-09" db="EMBL/GenBank/DDBJ databases">
        <title>Nocardioides panacisoli sp. nov., isolated from the soil of a ginseng field.</title>
        <authorList>
            <person name="Cho C."/>
        </authorList>
    </citation>
    <scope>NUCLEOTIDE SEQUENCE [LARGE SCALE GENOMIC DNA]</scope>
    <source>
        <strain evidence="3 4">BN140041</strain>
    </source>
</reference>
<feature type="domain" description="NAD-dependent epimerase/dehydratase" evidence="2">
    <location>
        <begin position="4"/>
        <end position="225"/>
    </location>
</feature>
<dbReference type="RefSeq" id="WP_149751373.1">
    <property type="nucleotide sequence ID" value="NZ_VUJW01000009.1"/>
</dbReference>
<dbReference type="Gene3D" id="3.40.50.720">
    <property type="entry name" value="NAD(P)-binding Rossmann-like Domain"/>
    <property type="match status" value="1"/>
</dbReference>
<dbReference type="EMBL" id="VUJW01000009">
    <property type="protein sequence ID" value="KAA1426297.1"/>
    <property type="molecule type" value="Genomic_DNA"/>
</dbReference>
<dbReference type="InterPro" id="IPR036291">
    <property type="entry name" value="NAD(P)-bd_dom_sf"/>
</dbReference>
<protein>
    <submittedName>
        <fullName evidence="3">NAD-dependent epimerase/dehydratase family protein</fullName>
    </submittedName>
</protein>
<dbReference type="PANTHER" id="PTHR43000">
    <property type="entry name" value="DTDP-D-GLUCOSE 4,6-DEHYDRATASE-RELATED"/>
    <property type="match status" value="1"/>
</dbReference>
<reference evidence="3 4" key="2">
    <citation type="submission" date="2019-09" db="EMBL/GenBank/DDBJ databases">
        <authorList>
            <person name="Jin C."/>
        </authorList>
    </citation>
    <scope>NUCLEOTIDE SEQUENCE [LARGE SCALE GENOMIC DNA]</scope>
    <source>
        <strain evidence="3 4">BN140041</strain>
    </source>
</reference>
<dbReference type="Proteomes" id="UP000324351">
    <property type="component" value="Unassembled WGS sequence"/>
</dbReference>
<keyword evidence="4" id="KW-1185">Reference proteome</keyword>
<comment type="caution">
    <text evidence="3">The sequence shown here is derived from an EMBL/GenBank/DDBJ whole genome shotgun (WGS) entry which is preliminary data.</text>
</comment>
<dbReference type="Pfam" id="PF01370">
    <property type="entry name" value="Epimerase"/>
    <property type="match status" value="1"/>
</dbReference>
<comment type="similarity">
    <text evidence="1">Belongs to the NAD(P)-dependent epimerase/dehydratase family.</text>
</comment>
<dbReference type="Gene3D" id="3.90.25.10">
    <property type="entry name" value="UDP-galactose 4-epimerase, domain 1"/>
    <property type="match status" value="1"/>
</dbReference>
<evidence type="ECO:0000256" key="1">
    <source>
        <dbReference type="ARBA" id="ARBA00007637"/>
    </source>
</evidence>
<dbReference type="PRINTS" id="PR01713">
    <property type="entry name" value="NUCEPIMERASE"/>
</dbReference>
<organism evidence="3 4">
    <name type="scientific">Nocardioides antri</name>
    <dbReference type="NCBI Taxonomy" id="2607659"/>
    <lineage>
        <taxon>Bacteria</taxon>
        <taxon>Bacillati</taxon>
        <taxon>Actinomycetota</taxon>
        <taxon>Actinomycetes</taxon>
        <taxon>Propionibacteriales</taxon>
        <taxon>Nocardioidaceae</taxon>
        <taxon>Nocardioides</taxon>
    </lineage>
</organism>